<sequence length="304" mass="33077">MVNLTQFVAFAAVARHLSFAQASRELGVAPSSVAKSVARLETRMGVRLFVRTTRSVQLTADGEELFRRCSDVLAQVTELEEMTDVRSSEPTGILRISAPIGYGGKVVIPVIGTLLAQHPKLRADLRLSDERVDLARDGLDGTLRFGKLPDSSLIAREVDRQPLVLCASPGYLAQRGTPTTPADVADHDVIAFRMPGSGRDRPLEFRVEGETIAPTFTPRMWLSHGESLVDAMLADCGLAQVPQFMAQDALAVGRLVELMPTLRPEPLEVNLVTSGGRTLMPRVRVLLDALRLRTGYAKANGMPQ</sequence>
<evidence type="ECO:0000313" key="6">
    <source>
        <dbReference type="EMBL" id="APG06385.1"/>
    </source>
</evidence>
<keyword evidence="7" id="KW-1185">Reference proteome</keyword>
<dbReference type="STRING" id="1440763.BJI69_06175"/>
<keyword evidence="4" id="KW-0804">Transcription</keyword>
<organism evidence="6 7">
    <name type="scientific">Luteibacter rhizovicinus DSM 16549</name>
    <dbReference type="NCBI Taxonomy" id="1440763"/>
    <lineage>
        <taxon>Bacteria</taxon>
        <taxon>Pseudomonadati</taxon>
        <taxon>Pseudomonadota</taxon>
        <taxon>Gammaproteobacteria</taxon>
        <taxon>Lysobacterales</taxon>
        <taxon>Rhodanobacteraceae</taxon>
        <taxon>Luteibacter</taxon>
    </lineage>
</organism>
<dbReference type="CDD" id="cd08422">
    <property type="entry name" value="PBP2_CrgA_like"/>
    <property type="match status" value="1"/>
</dbReference>
<dbReference type="InterPro" id="IPR058163">
    <property type="entry name" value="LysR-type_TF_proteobact-type"/>
</dbReference>
<dbReference type="AlphaFoldDB" id="A0A1L3EZA8"/>
<name>A0A1L3EZA8_9GAMM</name>
<feature type="domain" description="HTH lysR-type" evidence="5">
    <location>
        <begin position="2"/>
        <end position="59"/>
    </location>
</feature>
<accession>A0A1L3EZA8</accession>
<dbReference type="KEGG" id="lrz:BJI69_06175"/>
<dbReference type="InterPro" id="IPR000847">
    <property type="entry name" value="LysR_HTH_N"/>
</dbReference>
<evidence type="ECO:0000256" key="3">
    <source>
        <dbReference type="ARBA" id="ARBA00023125"/>
    </source>
</evidence>
<dbReference type="PANTHER" id="PTHR30537:SF5">
    <property type="entry name" value="HTH-TYPE TRANSCRIPTIONAL ACTIVATOR TTDR-RELATED"/>
    <property type="match status" value="1"/>
</dbReference>
<evidence type="ECO:0000256" key="4">
    <source>
        <dbReference type="ARBA" id="ARBA00023163"/>
    </source>
</evidence>
<dbReference type="InterPro" id="IPR036388">
    <property type="entry name" value="WH-like_DNA-bd_sf"/>
</dbReference>
<dbReference type="PANTHER" id="PTHR30537">
    <property type="entry name" value="HTH-TYPE TRANSCRIPTIONAL REGULATOR"/>
    <property type="match status" value="1"/>
</dbReference>
<dbReference type="PROSITE" id="PS50931">
    <property type="entry name" value="HTH_LYSR"/>
    <property type="match status" value="1"/>
</dbReference>
<dbReference type="GO" id="GO:0003700">
    <property type="term" value="F:DNA-binding transcription factor activity"/>
    <property type="evidence" value="ECO:0007669"/>
    <property type="project" value="InterPro"/>
</dbReference>
<dbReference type="InterPro" id="IPR036390">
    <property type="entry name" value="WH_DNA-bd_sf"/>
</dbReference>
<evidence type="ECO:0000313" key="7">
    <source>
        <dbReference type="Proteomes" id="UP000182987"/>
    </source>
</evidence>
<reference evidence="7" key="1">
    <citation type="submission" date="2016-09" db="EMBL/GenBank/DDBJ databases">
        <authorList>
            <person name="Lysoe E."/>
        </authorList>
    </citation>
    <scope>NUCLEOTIDE SEQUENCE [LARGE SCALE GENOMIC DNA]</scope>
    <source>
        <strain evidence="7">LJ96T</strain>
    </source>
</reference>
<dbReference type="SUPFAM" id="SSF46785">
    <property type="entry name" value="Winged helix' DNA-binding domain"/>
    <property type="match status" value="1"/>
</dbReference>
<dbReference type="Proteomes" id="UP000182987">
    <property type="component" value="Chromosome"/>
</dbReference>
<gene>
    <name evidence="6" type="ORF">BJI69_06175</name>
</gene>
<evidence type="ECO:0000256" key="2">
    <source>
        <dbReference type="ARBA" id="ARBA00023015"/>
    </source>
</evidence>
<evidence type="ECO:0000256" key="1">
    <source>
        <dbReference type="ARBA" id="ARBA00009437"/>
    </source>
</evidence>
<protein>
    <recommendedName>
        <fullName evidence="5">HTH lysR-type domain-containing protein</fullName>
    </recommendedName>
</protein>
<dbReference type="InterPro" id="IPR005119">
    <property type="entry name" value="LysR_subst-bd"/>
</dbReference>
<comment type="similarity">
    <text evidence="1">Belongs to the LysR transcriptional regulatory family.</text>
</comment>
<proteinExistence type="inferred from homology"/>
<dbReference type="SUPFAM" id="SSF53850">
    <property type="entry name" value="Periplasmic binding protein-like II"/>
    <property type="match status" value="1"/>
</dbReference>
<keyword evidence="3" id="KW-0238">DNA-binding</keyword>
<keyword evidence="2" id="KW-0805">Transcription regulation</keyword>
<dbReference type="FunFam" id="1.10.10.10:FF:000001">
    <property type="entry name" value="LysR family transcriptional regulator"/>
    <property type="match status" value="1"/>
</dbReference>
<dbReference type="EMBL" id="CP017480">
    <property type="protein sequence ID" value="APG06385.1"/>
    <property type="molecule type" value="Genomic_DNA"/>
</dbReference>
<dbReference type="Pfam" id="PF00126">
    <property type="entry name" value="HTH_1"/>
    <property type="match status" value="1"/>
</dbReference>
<dbReference type="Gene3D" id="1.10.10.10">
    <property type="entry name" value="Winged helix-like DNA-binding domain superfamily/Winged helix DNA-binding domain"/>
    <property type="match status" value="1"/>
</dbReference>
<evidence type="ECO:0000259" key="5">
    <source>
        <dbReference type="PROSITE" id="PS50931"/>
    </source>
</evidence>
<dbReference type="GO" id="GO:0003677">
    <property type="term" value="F:DNA binding"/>
    <property type="evidence" value="ECO:0007669"/>
    <property type="project" value="UniProtKB-KW"/>
</dbReference>
<dbReference type="Gene3D" id="3.40.190.290">
    <property type="match status" value="1"/>
</dbReference>
<dbReference type="Pfam" id="PF03466">
    <property type="entry name" value="LysR_substrate"/>
    <property type="match status" value="1"/>
</dbReference>